<dbReference type="InterPro" id="IPR050815">
    <property type="entry name" value="TF_fung"/>
</dbReference>
<keyword evidence="2" id="KW-0479">Metal-binding</keyword>
<keyword evidence="9" id="KW-1185">Reference proteome</keyword>
<protein>
    <recommendedName>
        <fullName evidence="7">Xylanolytic transcriptional activator regulatory domain-containing protein</fullName>
    </recommendedName>
</protein>
<evidence type="ECO:0000256" key="2">
    <source>
        <dbReference type="ARBA" id="ARBA00022723"/>
    </source>
</evidence>
<evidence type="ECO:0000313" key="9">
    <source>
        <dbReference type="Proteomes" id="UP001199106"/>
    </source>
</evidence>
<dbReference type="GO" id="GO:0006351">
    <property type="term" value="P:DNA-templated transcription"/>
    <property type="evidence" value="ECO:0007669"/>
    <property type="project" value="InterPro"/>
</dbReference>
<evidence type="ECO:0000256" key="3">
    <source>
        <dbReference type="ARBA" id="ARBA00023015"/>
    </source>
</evidence>
<name>A0AAD4I8G5_9PLEO</name>
<keyword evidence="4" id="KW-0804">Transcription</keyword>
<organism evidence="8 9">
    <name type="scientific">Alternaria panax</name>
    <dbReference type="NCBI Taxonomy" id="48097"/>
    <lineage>
        <taxon>Eukaryota</taxon>
        <taxon>Fungi</taxon>
        <taxon>Dikarya</taxon>
        <taxon>Ascomycota</taxon>
        <taxon>Pezizomycotina</taxon>
        <taxon>Dothideomycetes</taxon>
        <taxon>Pleosporomycetidae</taxon>
        <taxon>Pleosporales</taxon>
        <taxon>Pleosporineae</taxon>
        <taxon>Pleosporaceae</taxon>
        <taxon>Alternaria</taxon>
        <taxon>Alternaria sect. Panax</taxon>
    </lineage>
</organism>
<evidence type="ECO:0000256" key="6">
    <source>
        <dbReference type="SAM" id="MobiDB-lite"/>
    </source>
</evidence>
<feature type="domain" description="Xylanolytic transcriptional activator regulatory" evidence="7">
    <location>
        <begin position="240"/>
        <end position="327"/>
    </location>
</feature>
<proteinExistence type="predicted"/>
<dbReference type="PANTHER" id="PTHR47338:SF23">
    <property type="entry name" value="ZN(II)2CYS6 TRANSCRIPTION FACTOR (EUROFUNG)"/>
    <property type="match status" value="1"/>
</dbReference>
<evidence type="ECO:0000256" key="1">
    <source>
        <dbReference type="ARBA" id="ARBA00004123"/>
    </source>
</evidence>
<dbReference type="GO" id="GO:0008270">
    <property type="term" value="F:zinc ion binding"/>
    <property type="evidence" value="ECO:0007669"/>
    <property type="project" value="InterPro"/>
</dbReference>
<dbReference type="CDD" id="cd12148">
    <property type="entry name" value="fungal_TF_MHR"/>
    <property type="match status" value="1"/>
</dbReference>
<accession>A0AAD4I8G5</accession>
<evidence type="ECO:0000313" key="8">
    <source>
        <dbReference type="EMBL" id="KAG9190092.1"/>
    </source>
</evidence>
<dbReference type="GO" id="GO:0005634">
    <property type="term" value="C:nucleus"/>
    <property type="evidence" value="ECO:0007669"/>
    <property type="project" value="UniProtKB-SubCell"/>
</dbReference>
<evidence type="ECO:0000256" key="5">
    <source>
        <dbReference type="ARBA" id="ARBA00023242"/>
    </source>
</evidence>
<feature type="region of interest" description="Disordered" evidence="6">
    <location>
        <begin position="101"/>
        <end position="120"/>
    </location>
</feature>
<keyword evidence="3" id="KW-0805">Transcription regulation</keyword>
<dbReference type="GO" id="GO:0000981">
    <property type="term" value="F:DNA-binding transcription factor activity, RNA polymerase II-specific"/>
    <property type="evidence" value="ECO:0007669"/>
    <property type="project" value="InterPro"/>
</dbReference>
<dbReference type="GO" id="GO:0003677">
    <property type="term" value="F:DNA binding"/>
    <property type="evidence" value="ECO:0007669"/>
    <property type="project" value="InterPro"/>
</dbReference>
<keyword evidence="5" id="KW-0539">Nucleus</keyword>
<dbReference type="Pfam" id="PF04082">
    <property type="entry name" value="Fungal_trans"/>
    <property type="match status" value="1"/>
</dbReference>
<dbReference type="AlphaFoldDB" id="A0AAD4I8G5"/>
<sequence>MSDERLIQIPIEIPDREECEYESKRFKPGLKTGAIDNLHRRLDDLEQRFSLQESRIGQCSHSAPYEIGGARSRSIDSVSYSVLALLAKELPKLTAGFLHEGVTTPATDEGGNKRRRLEDEDDIIPTTLDSGEAPPLPVSGMLEATVAAYFSHVHPWIPMIHQARFLQRLSIESQRDQLLVVVQAMVLAASKFVRGAQRTCDQQVRRWIVWKAMETLSLESLQALTILAFDDIGNGQAAKAWSIIGSMTRTVEYMGLAQEQEDSECRPFCQPYLCLQDTDDWTEVEERRRVFWNIFLLDRFCSVTMGWSTSLTSDDVYRRLPCDGHLWRKQNPVLTPYFGIWDKSKGRIGNPIGFISQLSPPVNEPSATEAATHGQISNTPTQEIGQSSMADMSNVGAFAYNIEATESMSRVVSYFLQQKVNVRDQGEISSWLTRFKELDLRLVHWKMLLPQKWKANPNLTRHVPLMDPNLTIAHVTHNSSMILLHQLIAYPPPHWGFRSRLPSTCSVEACYTAGVEIATITEKYLSKSSPTSPVGCQYGFCLFVAARVLLAHWRYMHEIQLASEFWSILHSLEEMSKRWIALSGRLHCEDNLFSQYDRRLRGLHRLCAADDTFQLNIMDYTNDIGHRHGASEGSQSFRAWPNLGVGPPLNELGLPLLSPDFNTISMPDQDFIDMDRVIAFEDGSMFTSSFDVGADGW</sequence>
<dbReference type="PANTHER" id="PTHR47338">
    <property type="entry name" value="ZN(II)2CYS6 TRANSCRIPTION FACTOR (EUROFUNG)-RELATED"/>
    <property type="match status" value="1"/>
</dbReference>
<comment type="subcellular location">
    <subcellularLocation>
        <location evidence="1">Nucleus</location>
    </subcellularLocation>
</comment>
<dbReference type="Proteomes" id="UP001199106">
    <property type="component" value="Unassembled WGS sequence"/>
</dbReference>
<evidence type="ECO:0000259" key="7">
    <source>
        <dbReference type="SMART" id="SM00906"/>
    </source>
</evidence>
<comment type="caution">
    <text evidence="8">The sequence shown here is derived from an EMBL/GenBank/DDBJ whole genome shotgun (WGS) entry which is preliminary data.</text>
</comment>
<dbReference type="InterPro" id="IPR007219">
    <property type="entry name" value="XnlR_reg_dom"/>
</dbReference>
<dbReference type="SMART" id="SM00906">
    <property type="entry name" value="Fungal_trans"/>
    <property type="match status" value="1"/>
</dbReference>
<dbReference type="EMBL" id="JAANER010000004">
    <property type="protein sequence ID" value="KAG9190092.1"/>
    <property type="molecule type" value="Genomic_DNA"/>
</dbReference>
<reference evidence="8" key="1">
    <citation type="submission" date="2021-07" db="EMBL/GenBank/DDBJ databases">
        <title>Genome Resource of American Ginseng Black Spot Pathogen Alternaria panax.</title>
        <authorList>
            <person name="Qiu C."/>
            <person name="Wang W."/>
            <person name="Liu Z."/>
        </authorList>
    </citation>
    <scope>NUCLEOTIDE SEQUENCE</scope>
    <source>
        <strain evidence="8">BNCC115425</strain>
    </source>
</reference>
<evidence type="ECO:0000256" key="4">
    <source>
        <dbReference type="ARBA" id="ARBA00023163"/>
    </source>
</evidence>
<gene>
    <name evidence="8" type="ORF">G6011_08180</name>
</gene>